<feature type="chain" id="PRO_5003836350" description="Secreted protein" evidence="2">
    <location>
        <begin position="22"/>
        <end position="347"/>
    </location>
</feature>
<reference evidence="3 4" key="1">
    <citation type="journal article" date="2013" name="Genome Announc.">
        <title>Draft Genome Sequence of Rhizobium mesoamericanum STM3625, a Nitrogen-Fixing Symbiont of Mimosa pudica Isolated in French Guiana (South America).</title>
        <authorList>
            <person name="Moulin L."/>
            <person name="Mornico D."/>
            <person name="Melkonian R."/>
            <person name="Klonowska A."/>
        </authorList>
    </citation>
    <scope>NUCLEOTIDE SEQUENCE [LARGE SCALE GENOMIC DNA]</scope>
    <source>
        <strain evidence="3 4">STM3625</strain>
    </source>
</reference>
<dbReference type="Proteomes" id="UP000009319">
    <property type="component" value="Unassembled WGS sequence"/>
</dbReference>
<gene>
    <name evidence="3" type="ORF">BN77_3814</name>
</gene>
<dbReference type="AlphaFoldDB" id="K0Q2M2"/>
<name>K0Q2M2_9HYPH</name>
<dbReference type="EMBL" id="CANI01000027">
    <property type="protein sequence ID" value="CCM76779.1"/>
    <property type="molecule type" value="Genomic_DNA"/>
</dbReference>
<keyword evidence="2" id="KW-0732">Signal</keyword>
<keyword evidence="4" id="KW-1185">Reference proteome</keyword>
<evidence type="ECO:0000313" key="3">
    <source>
        <dbReference type="EMBL" id="CCM76779.1"/>
    </source>
</evidence>
<sequence>MKRTYAALLAITFATSGTAFGQFAPPPGGPPHLPAGGPPRPPAGAMPRPQMGGTPRAPMINHSRPPLSAHNRPPANHAFPSGAPNVGGAKGQLAEGPGRGGNNLSQNLRGTLNSGGNINGNQAFLNSGGNIAAKDAGNITVSNSGDVKVSGNGNGYFGRGYYGGGDYVVGGDGGGYYDRGDYRRAAYLAGGYATGVATGAAIASNGYQSGSYTDSSRAAYSASSSGTSTASSPGTSSASSHRTSSTSGGTSAIEGASEGGGTYVANRPQGDSGSSVGGASGGPVQTNSGGSTPINPLILGLFQSLPPDGTAWTAEGAVDWLQAAAANLRVVYGVQENIVVSAAPRGN</sequence>
<protein>
    <recommendedName>
        <fullName evidence="5">Secreted protein</fullName>
    </recommendedName>
</protein>
<evidence type="ECO:0008006" key="5">
    <source>
        <dbReference type="Google" id="ProtNLM"/>
    </source>
</evidence>
<feature type="compositionally biased region" description="Low complexity" evidence="1">
    <location>
        <begin position="214"/>
        <end position="256"/>
    </location>
</feature>
<dbReference type="STRING" id="1211777.BN77_3814"/>
<dbReference type="eggNOG" id="ENOG502ZZFC">
    <property type="taxonomic scope" value="Bacteria"/>
</dbReference>
<feature type="compositionally biased region" description="Polar residues" evidence="1">
    <location>
        <begin position="102"/>
        <end position="114"/>
    </location>
</feature>
<proteinExistence type="predicted"/>
<feature type="compositionally biased region" description="Pro residues" evidence="1">
    <location>
        <begin position="24"/>
        <end position="44"/>
    </location>
</feature>
<feature type="region of interest" description="Disordered" evidence="1">
    <location>
        <begin position="22"/>
        <end position="114"/>
    </location>
</feature>
<evidence type="ECO:0000313" key="4">
    <source>
        <dbReference type="Proteomes" id="UP000009319"/>
    </source>
</evidence>
<organism evidence="3 4">
    <name type="scientific">Rhizobium mesoamericanum STM3625</name>
    <dbReference type="NCBI Taxonomy" id="1211777"/>
    <lineage>
        <taxon>Bacteria</taxon>
        <taxon>Pseudomonadati</taxon>
        <taxon>Pseudomonadota</taxon>
        <taxon>Alphaproteobacteria</taxon>
        <taxon>Hyphomicrobiales</taxon>
        <taxon>Rhizobiaceae</taxon>
        <taxon>Rhizobium/Agrobacterium group</taxon>
        <taxon>Rhizobium</taxon>
    </lineage>
</organism>
<dbReference type="HOGENOM" id="CLU_068672_0_0_5"/>
<feature type="signal peptide" evidence="2">
    <location>
        <begin position="1"/>
        <end position="21"/>
    </location>
</feature>
<evidence type="ECO:0000256" key="2">
    <source>
        <dbReference type="SAM" id="SignalP"/>
    </source>
</evidence>
<accession>K0Q2M2</accession>
<comment type="caution">
    <text evidence="3">The sequence shown here is derived from an EMBL/GenBank/DDBJ whole genome shotgun (WGS) entry which is preliminary data.</text>
</comment>
<evidence type="ECO:0000256" key="1">
    <source>
        <dbReference type="SAM" id="MobiDB-lite"/>
    </source>
</evidence>
<feature type="region of interest" description="Disordered" evidence="1">
    <location>
        <begin position="214"/>
        <end position="291"/>
    </location>
</feature>